<comment type="similarity">
    <text evidence="1 5">Belongs to the ABC transporter superfamily.</text>
</comment>
<comment type="caution">
    <text evidence="7">The sequence shown here is derived from an EMBL/GenBank/DDBJ whole genome shotgun (WGS) entry which is preliminary data.</text>
</comment>
<dbReference type="InterPro" id="IPR027417">
    <property type="entry name" value="P-loop_NTPase"/>
</dbReference>
<protein>
    <recommendedName>
        <fullName evidence="5">Quaternary amine transport ATP-binding protein</fullName>
        <ecNumber evidence="5">7.6.2.9</ecNumber>
    </recommendedName>
</protein>
<evidence type="ECO:0000256" key="1">
    <source>
        <dbReference type="ARBA" id="ARBA00005417"/>
    </source>
</evidence>
<dbReference type="NCBIfam" id="TIGR01186">
    <property type="entry name" value="proV"/>
    <property type="match status" value="1"/>
</dbReference>
<evidence type="ECO:0000256" key="3">
    <source>
        <dbReference type="ARBA" id="ARBA00022741"/>
    </source>
</evidence>
<dbReference type="SUPFAM" id="SSF52540">
    <property type="entry name" value="P-loop containing nucleoside triphosphate hydrolases"/>
    <property type="match status" value="1"/>
</dbReference>
<accession>A0ABX3N2X3</accession>
<evidence type="ECO:0000313" key="8">
    <source>
        <dbReference type="Proteomes" id="UP000190787"/>
    </source>
</evidence>
<dbReference type="GO" id="GO:0005524">
    <property type="term" value="F:ATP binding"/>
    <property type="evidence" value="ECO:0007669"/>
    <property type="project" value="UniProtKB-KW"/>
</dbReference>
<comment type="subcellular location">
    <subcellularLocation>
        <location evidence="5">Cell inner membrane</location>
        <topology evidence="5">Peripheral membrane protein</topology>
    </subcellularLocation>
</comment>
<organism evidence="7 8">
    <name type="scientific">Thioclava sediminum</name>
    <dbReference type="NCBI Taxonomy" id="1915319"/>
    <lineage>
        <taxon>Bacteria</taxon>
        <taxon>Pseudomonadati</taxon>
        <taxon>Pseudomonadota</taxon>
        <taxon>Alphaproteobacteria</taxon>
        <taxon>Rhodobacterales</taxon>
        <taxon>Paracoccaceae</taxon>
        <taxon>Thioclava</taxon>
    </lineage>
</organism>
<dbReference type="InterPro" id="IPR051921">
    <property type="entry name" value="ABC_osmolyte_uptake_ATP-bind"/>
</dbReference>
<dbReference type="EMBL" id="MPZV01000001">
    <property type="protein sequence ID" value="OOY25967.1"/>
    <property type="molecule type" value="Genomic_DNA"/>
</dbReference>
<dbReference type="RefSeq" id="WP_078602058.1">
    <property type="nucleotide sequence ID" value="NZ_MPZV01000001.1"/>
</dbReference>
<dbReference type="SMART" id="SM00382">
    <property type="entry name" value="AAA"/>
    <property type="match status" value="1"/>
</dbReference>
<evidence type="ECO:0000256" key="2">
    <source>
        <dbReference type="ARBA" id="ARBA00022448"/>
    </source>
</evidence>
<dbReference type="EC" id="7.6.2.9" evidence="5"/>
<sequence length="366" mass="40430">MTDATTNTDTGNRSGIEIRNLYKIFGARPKDYVEKVQAGMGKEELNDKHKHVLGLQDINLTLPPGKISVIMGLSGSGKSTLIRHINGLIMPTAGEILYNGRDVVKMNEEELREFRRHETAMVFQKFALLPHRTVLENTCYGLDIQGVDRSKSEPIAKKWIERVGLAGYEDNYPNQLSGGMQQRVGLARALANDADILLMDEAFSALDPLIRMDMQKVLLDLQAELKKTIVFITHDLDEALRLGDKIAILRDGALNQVGTGQEIVLRPANEYIAEFVREVNRGRVIRAETIALPLPEGELPKMKVKASSVLEKIARRMADAEVRTATVVDAANKPIGMVDMTTILTAMVTPASVEEGDDEVEEDSAA</sequence>
<proteinExistence type="inferred from homology"/>
<dbReference type="InterPro" id="IPR003593">
    <property type="entry name" value="AAA+_ATPase"/>
</dbReference>
<keyword evidence="5" id="KW-1003">Cell membrane</keyword>
<evidence type="ECO:0000256" key="5">
    <source>
        <dbReference type="RuleBase" id="RU369116"/>
    </source>
</evidence>
<dbReference type="SUPFAM" id="SSF54631">
    <property type="entry name" value="CBS-domain pair"/>
    <property type="match status" value="1"/>
</dbReference>
<keyword evidence="5" id="KW-0472">Membrane</keyword>
<feature type="domain" description="ABC transporter" evidence="6">
    <location>
        <begin position="16"/>
        <end position="276"/>
    </location>
</feature>
<dbReference type="InterPro" id="IPR005892">
    <property type="entry name" value="Gly-betaine_transp_ATP-bd"/>
</dbReference>
<keyword evidence="2 5" id="KW-0813">Transport</keyword>
<evidence type="ECO:0000256" key="4">
    <source>
        <dbReference type="ARBA" id="ARBA00022840"/>
    </source>
</evidence>
<evidence type="ECO:0000313" key="7">
    <source>
        <dbReference type="EMBL" id="OOY25967.1"/>
    </source>
</evidence>
<keyword evidence="8" id="KW-1185">Reference proteome</keyword>
<comment type="catalytic activity">
    <reaction evidence="5">
        <text>a quaternary ammonium(out) + ATP + H2O = a quaternary ammonium(in) + ADP + phosphate + H(+)</text>
        <dbReference type="Rhea" id="RHEA:11036"/>
        <dbReference type="ChEBI" id="CHEBI:15377"/>
        <dbReference type="ChEBI" id="CHEBI:15378"/>
        <dbReference type="ChEBI" id="CHEBI:30616"/>
        <dbReference type="ChEBI" id="CHEBI:35267"/>
        <dbReference type="ChEBI" id="CHEBI:43474"/>
        <dbReference type="ChEBI" id="CHEBI:456216"/>
    </reaction>
</comment>
<gene>
    <name evidence="7" type="ORF">BMI91_06170</name>
</gene>
<dbReference type="PROSITE" id="PS00211">
    <property type="entry name" value="ABC_TRANSPORTER_1"/>
    <property type="match status" value="1"/>
</dbReference>
<dbReference type="Pfam" id="PF00005">
    <property type="entry name" value="ABC_tran"/>
    <property type="match status" value="1"/>
</dbReference>
<dbReference type="PROSITE" id="PS50893">
    <property type="entry name" value="ABC_TRANSPORTER_2"/>
    <property type="match status" value="1"/>
</dbReference>
<evidence type="ECO:0000259" key="6">
    <source>
        <dbReference type="PROSITE" id="PS50893"/>
    </source>
</evidence>
<reference evidence="7 8" key="1">
    <citation type="submission" date="2016-11" db="EMBL/GenBank/DDBJ databases">
        <title>A multilocus sequence analysis scheme for characterization of bacteria in the genus Thioclava.</title>
        <authorList>
            <person name="Liu Y."/>
            <person name="Shao Z."/>
        </authorList>
    </citation>
    <scope>NUCLEOTIDE SEQUENCE [LARGE SCALE GENOMIC DNA]</scope>
    <source>
        <strain evidence="7 8">TAW-CT134</strain>
    </source>
</reference>
<dbReference type="Proteomes" id="UP000190787">
    <property type="component" value="Unassembled WGS sequence"/>
</dbReference>
<dbReference type="Gene3D" id="3.40.50.300">
    <property type="entry name" value="P-loop containing nucleotide triphosphate hydrolases"/>
    <property type="match status" value="1"/>
</dbReference>
<name>A0ABX3N2X3_9RHOB</name>
<keyword evidence="3 5" id="KW-0547">Nucleotide-binding</keyword>
<comment type="subunit">
    <text evidence="5">The complex is probably composed of two ATP-binding proteins, two transmembrane proteins and a solute-binding protein.</text>
</comment>
<dbReference type="InterPro" id="IPR017871">
    <property type="entry name" value="ABC_transporter-like_CS"/>
</dbReference>
<dbReference type="PANTHER" id="PTHR43869">
    <property type="entry name" value="GLYCINE BETAINE/PROLINE BETAINE TRANSPORT SYSTEM ATP-BINDING PROTEIN PROV"/>
    <property type="match status" value="1"/>
</dbReference>
<dbReference type="InterPro" id="IPR046342">
    <property type="entry name" value="CBS_dom_sf"/>
</dbReference>
<dbReference type="PANTHER" id="PTHR43869:SF1">
    <property type="entry name" value="GLYCINE BETAINE_PROLINE BETAINE TRANSPORT SYSTEM ATP-BINDING PROTEIN PROV"/>
    <property type="match status" value="1"/>
</dbReference>
<dbReference type="InterPro" id="IPR003439">
    <property type="entry name" value="ABC_transporter-like_ATP-bd"/>
</dbReference>
<keyword evidence="5" id="KW-0997">Cell inner membrane</keyword>
<keyword evidence="4 5" id="KW-0067">ATP-binding</keyword>